<name>A0A543FS74_9PSEU</name>
<dbReference type="Proteomes" id="UP000319818">
    <property type="component" value="Unassembled WGS sequence"/>
</dbReference>
<dbReference type="InterPro" id="IPR000757">
    <property type="entry name" value="Beta-glucanase-like"/>
</dbReference>
<dbReference type="Gene3D" id="2.60.120.200">
    <property type="match status" value="1"/>
</dbReference>
<dbReference type="GO" id="GO:0004553">
    <property type="term" value="F:hydrolase activity, hydrolyzing O-glycosyl compounds"/>
    <property type="evidence" value="ECO:0007669"/>
    <property type="project" value="InterPro"/>
</dbReference>
<protein>
    <submittedName>
        <fullName evidence="2">Glycosyl hydrolase family 16</fullName>
    </submittedName>
</protein>
<dbReference type="CDD" id="cd00413">
    <property type="entry name" value="Glyco_hydrolase_16"/>
    <property type="match status" value="1"/>
</dbReference>
<dbReference type="SUPFAM" id="SSF49899">
    <property type="entry name" value="Concanavalin A-like lectins/glucanases"/>
    <property type="match status" value="1"/>
</dbReference>
<evidence type="ECO:0000259" key="1">
    <source>
        <dbReference type="PROSITE" id="PS51762"/>
    </source>
</evidence>
<dbReference type="AlphaFoldDB" id="A0A543FS74"/>
<dbReference type="GO" id="GO:0005975">
    <property type="term" value="P:carbohydrate metabolic process"/>
    <property type="evidence" value="ECO:0007669"/>
    <property type="project" value="InterPro"/>
</dbReference>
<dbReference type="Pfam" id="PF00722">
    <property type="entry name" value="Glyco_hydro_16"/>
    <property type="match status" value="1"/>
</dbReference>
<comment type="caution">
    <text evidence="2">The sequence shown here is derived from an EMBL/GenBank/DDBJ whole genome shotgun (WGS) entry which is preliminary data.</text>
</comment>
<feature type="domain" description="GH16" evidence="1">
    <location>
        <begin position="38"/>
        <end position="265"/>
    </location>
</feature>
<gene>
    <name evidence="2" type="ORF">FB388_3837</name>
</gene>
<evidence type="ECO:0000313" key="2">
    <source>
        <dbReference type="EMBL" id="TQM36652.1"/>
    </source>
</evidence>
<organism evidence="2 3">
    <name type="scientific">Pseudonocardia cypriaca</name>
    <dbReference type="NCBI Taxonomy" id="882449"/>
    <lineage>
        <taxon>Bacteria</taxon>
        <taxon>Bacillati</taxon>
        <taxon>Actinomycetota</taxon>
        <taxon>Actinomycetes</taxon>
        <taxon>Pseudonocardiales</taxon>
        <taxon>Pseudonocardiaceae</taxon>
        <taxon>Pseudonocardia</taxon>
    </lineage>
</organism>
<dbReference type="InterPro" id="IPR013320">
    <property type="entry name" value="ConA-like_dom_sf"/>
</dbReference>
<dbReference type="EMBL" id="VFPH01000002">
    <property type="protein sequence ID" value="TQM36652.1"/>
    <property type="molecule type" value="Genomic_DNA"/>
</dbReference>
<sequence length="265" mass="29382">MGSDGIGRLDRSGYELVFDEDFTGAELDAGKWVDHYLPHWTTPERSGARYDLRPGTLRLRIDADQPAWRPEDGELRVSNIQTACFSGPVGSSRGTHRHRPDLRVRTATPTRRLYTPSGGLVEARLRATPEPTCMLAVWLVAVEETSPDQSGEICIAELYGHAVGPGGSTVRSGVKAHHDPRLTTDMADLALDIDATRWHTYAAAWTADETRFFVDDEVVRVVPQGLAYPLQLMIDLFEFPTGPDREPADYPKIGEVGAVRGYRPR</sequence>
<keyword evidence="2" id="KW-0378">Hydrolase</keyword>
<evidence type="ECO:0000313" key="3">
    <source>
        <dbReference type="Proteomes" id="UP000319818"/>
    </source>
</evidence>
<accession>A0A543FS74</accession>
<dbReference type="OrthoDB" id="9809583at2"/>
<proteinExistence type="predicted"/>
<reference evidence="2 3" key="1">
    <citation type="submission" date="2019-06" db="EMBL/GenBank/DDBJ databases">
        <title>Sequencing the genomes of 1000 actinobacteria strains.</title>
        <authorList>
            <person name="Klenk H.-P."/>
        </authorList>
    </citation>
    <scope>NUCLEOTIDE SEQUENCE [LARGE SCALE GENOMIC DNA]</scope>
    <source>
        <strain evidence="2 3">DSM 45511</strain>
    </source>
</reference>
<keyword evidence="3" id="KW-1185">Reference proteome</keyword>
<dbReference type="PROSITE" id="PS51762">
    <property type="entry name" value="GH16_2"/>
    <property type="match status" value="1"/>
</dbReference>
<dbReference type="RefSeq" id="WP_142103530.1">
    <property type="nucleotide sequence ID" value="NZ_VFPH01000002.1"/>
</dbReference>